<organism evidence="2 3">
    <name type="scientific">Marasmius tenuissimus</name>
    <dbReference type="NCBI Taxonomy" id="585030"/>
    <lineage>
        <taxon>Eukaryota</taxon>
        <taxon>Fungi</taxon>
        <taxon>Dikarya</taxon>
        <taxon>Basidiomycota</taxon>
        <taxon>Agaricomycotina</taxon>
        <taxon>Agaricomycetes</taxon>
        <taxon>Agaricomycetidae</taxon>
        <taxon>Agaricales</taxon>
        <taxon>Marasmiineae</taxon>
        <taxon>Marasmiaceae</taxon>
        <taxon>Marasmius</taxon>
    </lineage>
</organism>
<comment type="caution">
    <text evidence="2">The sequence shown here is derived from an EMBL/GenBank/DDBJ whole genome shotgun (WGS) entry which is preliminary data.</text>
</comment>
<dbReference type="Proteomes" id="UP001437256">
    <property type="component" value="Unassembled WGS sequence"/>
</dbReference>
<dbReference type="EMBL" id="JBBXMP010000011">
    <property type="protein sequence ID" value="KAL0069626.1"/>
    <property type="molecule type" value="Genomic_DNA"/>
</dbReference>
<name>A0ABR3A6U6_9AGAR</name>
<accession>A0ABR3A6U6</accession>
<evidence type="ECO:0000313" key="2">
    <source>
        <dbReference type="EMBL" id="KAL0069626.1"/>
    </source>
</evidence>
<dbReference type="PANTHER" id="PTHR31912">
    <property type="entry name" value="IP13529P"/>
    <property type="match status" value="1"/>
</dbReference>
<feature type="compositionally biased region" description="Basic residues" evidence="1">
    <location>
        <begin position="108"/>
        <end position="118"/>
    </location>
</feature>
<dbReference type="PANTHER" id="PTHR31912:SF34">
    <property type="entry name" value="NOTOCHORD-RELATED PROTEIN"/>
    <property type="match status" value="1"/>
</dbReference>
<evidence type="ECO:0008006" key="4">
    <source>
        <dbReference type="Google" id="ProtNLM"/>
    </source>
</evidence>
<feature type="compositionally biased region" description="Basic and acidic residues" evidence="1">
    <location>
        <begin position="74"/>
        <end position="87"/>
    </location>
</feature>
<protein>
    <recommendedName>
        <fullName evidence="4">Transposase</fullName>
    </recommendedName>
</protein>
<feature type="compositionally biased region" description="Polar residues" evidence="1">
    <location>
        <begin position="42"/>
        <end position="59"/>
    </location>
</feature>
<sequence length="460" mass="51392">MAMVGDNPMQSEFACHIGMNGKFFCRVCEVSGLVAEERPNTPVGSAHNSPDQNVGSANDINGGEMMDSDAESIMSEHESISDEEHSVAHAANEPTRVTTPPKVTSAPKKGRRSGRKKKTPETMQEMVECVTNFMKLGSLRSRTKSVAELQEQYNVGSQLGGITACTKRRTASGIKDRFQFYFMDKIHAITTPKYKKPRQQKLKELDALIKTFPPDITSPVWRIHDFDPHQDTPVEILHVVLLGFVKYFWRDAVARCKNDKATLIARLASLDTSGLGIPPVAAETLVHYAKSLTGRDFRVIAQVAPFILHGLMPRENMEVWIALSRLVPLVWQPEIADIGKHLADVDSAITQFLECVCTLTPDWFNKPKFHILLHLPTHIQRFGPPILFATEGFESYNAIIRCCSIHSNRHAPSKDIAVAMAKGNRVRHLLSGGHFQVTDENDRHHWASRGDVPFSLLMIN</sequence>
<evidence type="ECO:0000256" key="1">
    <source>
        <dbReference type="SAM" id="MobiDB-lite"/>
    </source>
</evidence>
<proteinExistence type="predicted"/>
<gene>
    <name evidence="2" type="ORF">AAF712_003284</name>
</gene>
<reference evidence="2 3" key="1">
    <citation type="submission" date="2024-05" db="EMBL/GenBank/DDBJ databases">
        <title>A draft genome resource for the thread blight pathogen Marasmius tenuissimus strain MS-2.</title>
        <authorList>
            <person name="Yulfo-Soto G.E."/>
            <person name="Baruah I.K."/>
            <person name="Amoako-Attah I."/>
            <person name="Bukari Y."/>
            <person name="Meinhardt L.W."/>
            <person name="Bailey B.A."/>
            <person name="Cohen S.P."/>
        </authorList>
    </citation>
    <scope>NUCLEOTIDE SEQUENCE [LARGE SCALE GENOMIC DNA]</scope>
    <source>
        <strain evidence="2 3">MS-2</strain>
    </source>
</reference>
<keyword evidence="3" id="KW-1185">Reference proteome</keyword>
<evidence type="ECO:0000313" key="3">
    <source>
        <dbReference type="Proteomes" id="UP001437256"/>
    </source>
</evidence>
<feature type="region of interest" description="Disordered" evidence="1">
    <location>
        <begin position="39"/>
        <end position="122"/>
    </location>
</feature>